<feature type="domain" description="Glycosyltransferase 2-like" evidence="6">
    <location>
        <begin position="147"/>
        <end position="315"/>
    </location>
</feature>
<dbReference type="AlphaFoldDB" id="A0A841KSP4"/>
<organism evidence="7 8">
    <name type="scientific">Anaerosolibacter carboniphilus</name>
    <dbReference type="NCBI Taxonomy" id="1417629"/>
    <lineage>
        <taxon>Bacteria</taxon>
        <taxon>Bacillati</taxon>
        <taxon>Bacillota</taxon>
        <taxon>Clostridia</taxon>
        <taxon>Peptostreptococcales</taxon>
        <taxon>Thermotaleaceae</taxon>
        <taxon>Anaerosolibacter</taxon>
    </lineage>
</organism>
<dbReference type="PANTHER" id="PTHR43179">
    <property type="entry name" value="RHAMNOSYLTRANSFERASE WBBL"/>
    <property type="match status" value="1"/>
</dbReference>
<evidence type="ECO:0000256" key="4">
    <source>
        <dbReference type="ARBA" id="ARBA00022679"/>
    </source>
</evidence>
<dbReference type="Pfam" id="PF00535">
    <property type="entry name" value="Glycos_transf_2"/>
    <property type="match status" value="2"/>
</dbReference>
<comment type="similarity">
    <text evidence="2">Belongs to the glycosyltransferase 2 family.</text>
</comment>
<feature type="domain" description="Glycosyltransferase 2-like" evidence="6">
    <location>
        <begin position="554"/>
        <end position="661"/>
    </location>
</feature>
<dbReference type="InterPro" id="IPR029063">
    <property type="entry name" value="SAM-dependent_MTases_sf"/>
</dbReference>
<dbReference type="FunFam" id="3.90.550.10:FF:000120">
    <property type="entry name" value="Glycosyl transferase, family 2"/>
    <property type="match status" value="1"/>
</dbReference>
<dbReference type="RefSeq" id="WP_184310955.1">
    <property type="nucleotide sequence ID" value="NZ_JACHEN010000014.1"/>
</dbReference>
<evidence type="ECO:0000256" key="5">
    <source>
        <dbReference type="PROSITE-ProRule" id="PRU00339"/>
    </source>
</evidence>
<dbReference type="SMART" id="SM00028">
    <property type="entry name" value="TPR"/>
    <property type="match status" value="4"/>
</dbReference>
<evidence type="ECO:0000256" key="2">
    <source>
        <dbReference type="ARBA" id="ARBA00006739"/>
    </source>
</evidence>
<dbReference type="SUPFAM" id="SSF53448">
    <property type="entry name" value="Nucleotide-diphospho-sugar transferases"/>
    <property type="match status" value="2"/>
</dbReference>
<accession>A0A841KSP4</accession>
<dbReference type="PANTHER" id="PTHR43179:SF12">
    <property type="entry name" value="GALACTOFURANOSYLTRANSFERASE GLFT2"/>
    <property type="match status" value="1"/>
</dbReference>
<evidence type="ECO:0000259" key="6">
    <source>
        <dbReference type="Pfam" id="PF00535"/>
    </source>
</evidence>
<keyword evidence="8" id="KW-1185">Reference proteome</keyword>
<name>A0A841KSP4_9FIRM</name>
<dbReference type="CDD" id="cd04186">
    <property type="entry name" value="GT_2_like_c"/>
    <property type="match status" value="1"/>
</dbReference>
<keyword evidence="3" id="KW-0328">Glycosyltransferase</keyword>
<dbReference type="SUPFAM" id="SSF53335">
    <property type="entry name" value="S-adenosyl-L-methionine-dependent methyltransferases"/>
    <property type="match status" value="1"/>
</dbReference>
<dbReference type="InterPro" id="IPR029044">
    <property type="entry name" value="Nucleotide-diphossugar_trans"/>
</dbReference>
<dbReference type="InterPro" id="IPR011990">
    <property type="entry name" value="TPR-like_helical_dom_sf"/>
</dbReference>
<keyword evidence="4 7" id="KW-0808">Transferase</keyword>
<comment type="pathway">
    <text evidence="1">Cell wall biogenesis; cell wall polysaccharide biosynthesis.</text>
</comment>
<keyword evidence="5" id="KW-0802">TPR repeat</keyword>
<dbReference type="Gene3D" id="3.90.550.10">
    <property type="entry name" value="Spore Coat Polysaccharide Biosynthesis Protein SpsA, Chain A"/>
    <property type="match status" value="2"/>
</dbReference>
<proteinExistence type="inferred from homology"/>
<comment type="caution">
    <text evidence="7">The sequence shown here is derived from an EMBL/GenBank/DDBJ whole genome shotgun (WGS) entry which is preliminary data.</text>
</comment>
<gene>
    <name evidence="7" type="ORF">HNQ80_002521</name>
</gene>
<evidence type="ECO:0000256" key="3">
    <source>
        <dbReference type="ARBA" id="ARBA00022676"/>
    </source>
</evidence>
<feature type="repeat" description="TPR" evidence="5">
    <location>
        <begin position="77"/>
        <end position="110"/>
    </location>
</feature>
<evidence type="ECO:0000313" key="7">
    <source>
        <dbReference type="EMBL" id="MBB6216421.1"/>
    </source>
</evidence>
<sequence length="997" mass="115332">MTQNMDYFKQEIKKNINILMNGNRLEKAKQLLKQYEEIVQNDVEIYSMNGIIAMLEQRNDDAQTIFTNGLKIDNQNVDLLYNLGYLYDSIDQKDKALNCYKQALQYSQDEELRKDLQNLVMDIEHQTDERKTAKNDLIVEKNARKASIVVLTYNNLEYTKLCIESIRAYTDPGTYEMIVVDNASKDDTVSWLKEQTDIKLILNSENQGFPKGCNQGIEIADQDNDILLLNNDTIVTPRWLENLNTCLYSSETIGAVGSVTNSCSNYQTIPVRYNNLDEMFTFAQNYNISDPTKWEERLRLVGYCMLIKRKVVNEIGLLDEIFTPGNFEDDDYSLRIRQAEYRLILCKDTFIHHFGSASFGKEANKYNALLVKNREKFMNKWGVDPLYIAEVRRDITAAIELQQDEINILQIGCFGGGTLLDIKNQIPHAKLYGIEMAKQAVYYTGHFADIHVGGLSEIKNFSKRFFNYIVITIHYENANDLIKVLEAIKPYLMLEGEIILNLSDHFISNSNLYIDKIGNALKDMKVWVDLKSEGRLLKIKYNKRDIHDDLPLVSILIPAYNRPEYLQLALESALNQTYSNVEIVICDDSTNDEVEKRVNGYISIHKNIRYYRNEKNLGQFDNDLKLFELASGEYVNYLMDDDLFEPMKIERMMQYFIADKKKEIKLVTSQRQLIDENGNILPESMLTQKIFKEDTIIDGHQLGNFVMMHNFNCLGEPTTVLFRKEDLIEPFGTFNGRRYGCNVDQAAWFTLLAKGKAVYIADTLSYFRIHSQQQLQTPKMKLLGALDYAHEILTAYQKGFLQKKEDCKVALENCISYVSAVFKEIQGQDMDRGLVLELQESIHLLNKMSENYSCKIEEKQTNILSNNLDRKLKFLLRRIENNIEYDQSLAEIIGQISSGSIYIVDLIENIRKNMIHKEKLLNTIALEFYKRGGQDAALEILMKSYELNPKDYDTAYNLAYITYKLGETETAITILDGIQQKDSDMISLMEEIMGEKR</sequence>
<dbReference type="Gene3D" id="1.25.40.10">
    <property type="entry name" value="Tetratricopeptide repeat domain"/>
    <property type="match status" value="2"/>
</dbReference>
<dbReference type="InterPro" id="IPR001173">
    <property type="entry name" value="Glyco_trans_2-like"/>
</dbReference>
<dbReference type="InterPro" id="IPR019734">
    <property type="entry name" value="TPR_rpt"/>
</dbReference>
<evidence type="ECO:0000313" key="8">
    <source>
        <dbReference type="Proteomes" id="UP000579281"/>
    </source>
</evidence>
<feature type="repeat" description="TPR" evidence="5">
    <location>
        <begin position="918"/>
        <end position="951"/>
    </location>
</feature>
<reference evidence="7 8" key="1">
    <citation type="submission" date="2020-08" db="EMBL/GenBank/DDBJ databases">
        <title>Genomic Encyclopedia of Type Strains, Phase IV (KMG-IV): sequencing the most valuable type-strain genomes for metagenomic binning, comparative biology and taxonomic classification.</title>
        <authorList>
            <person name="Goeker M."/>
        </authorList>
    </citation>
    <scope>NUCLEOTIDE SEQUENCE [LARGE SCALE GENOMIC DNA]</scope>
    <source>
        <strain evidence="7 8">DSM 103526</strain>
    </source>
</reference>
<dbReference type="GO" id="GO:0016757">
    <property type="term" value="F:glycosyltransferase activity"/>
    <property type="evidence" value="ECO:0007669"/>
    <property type="project" value="UniProtKB-KW"/>
</dbReference>
<protein>
    <submittedName>
        <fullName evidence="7">GT2 family glycosyltransferase</fullName>
    </submittedName>
</protein>
<dbReference type="EMBL" id="JACHEN010000014">
    <property type="protein sequence ID" value="MBB6216421.1"/>
    <property type="molecule type" value="Genomic_DNA"/>
</dbReference>
<dbReference type="Proteomes" id="UP000579281">
    <property type="component" value="Unassembled WGS sequence"/>
</dbReference>
<evidence type="ECO:0000256" key="1">
    <source>
        <dbReference type="ARBA" id="ARBA00004776"/>
    </source>
</evidence>
<dbReference type="SUPFAM" id="SSF48452">
    <property type="entry name" value="TPR-like"/>
    <property type="match status" value="1"/>
</dbReference>
<dbReference type="PROSITE" id="PS50005">
    <property type="entry name" value="TPR"/>
    <property type="match status" value="2"/>
</dbReference>